<sequence>MPGDKNEIDFDIELDKLAKRIKSLRVAKGYTSYEVFAFENSINRVQYGRYEKGNDLRYTTLLKVIKALDMTPSEFFSEGFD</sequence>
<dbReference type="InterPro" id="IPR001387">
    <property type="entry name" value="Cro/C1-type_HTH"/>
</dbReference>
<dbReference type="GO" id="GO:0003677">
    <property type="term" value="F:DNA binding"/>
    <property type="evidence" value="ECO:0007669"/>
    <property type="project" value="InterPro"/>
</dbReference>
<evidence type="ECO:0000313" key="2">
    <source>
        <dbReference type="EMBL" id="SMD37670.1"/>
    </source>
</evidence>
<dbReference type="SMART" id="SM00530">
    <property type="entry name" value="HTH_XRE"/>
    <property type="match status" value="1"/>
</dbReference>
<accession>A0A1W2GLY7</accession>
<dbReference type="Gene3D" id="1.10.260.40">
    <property type="entry name" value="lambda repressor-like DNA-binding domains"/>
    <property type="match status" value="1"/>
</dbReference>
<dbReference type="OrthoDB" id="674942at2"/>
<dbReference type="STRING" id="692418.SAMN04488029_3403"/>
<dbReference type="EMBL" id="FWYF01000004">
    <property type="protein sequence ID" value="SMD37670.1"/>
    <property type="molecule type" value="Genomic_DNA"/>
</dbReference>
<evidence type="ECO:0000259" key="1">
    <source>
        <dbReference type="PROSITE" id="PS50943"/>
    </source>
</evidence>
<reference evidence="2 3" key="1">
    <citation type="submission" date="2017-04" db="EMBL/GenBank/DDBJ databases">
        <authorList>
            <person name="Afonso C.L."/>
            <person name="Miller P.J."/>
            <person name="Scott M.A."/>
            <person name="Spackman E."/>
            <person name="Goraichik I."/>
            <person name="Dimitrov K.M."/>
            <person name="Suarez D.L."/>
            <person name="Swayne D.E."/>
        </authorList>
    </citation>
    <scope>NUCLEOTIDE SEQUENCE [LARGE SCALE GENOMIC DNA]</scope>
    <source>
        <strain evidence="2 3">DSM 26133</strain>
    </source>
</reference>
<protein>
    <submittedName>
        <fullName evidence="2">Helix-turn-helix domain-containing protein</fullName>
    </submittedName>
</protein>
<proteinExistence type="predicted"/>
<keyword evidence="3" id="KW-1185">Reference proteome</keyword>
<dbReference type="SUPFAM" id="SSF47413">
    <property type="entry name" value="lambda repressor-like DNA-binding domains"/>
    <property type="match status" value="1"/>
</dbReference>
<dbReference type="RefSeq" id="WP_084374047.1">
    <property type="nucleotide sequence ID" value="NZ_FWYF01000004.1"/>
</dbReference>
<name>A0A1W2GLY7_REIFA</name>
<evidence type="ECO:0000313" key="3">
    <source>
        <dbReference type="Proteomes" id="UP000192472"/>
    </source>
</evidence>
<dbReference type="Proteomes" id="UP000192472">
    <property type="component" value="Unassembled WGS sequence"/>
</dbReference>
<dbReference type="Pfam" id="PF01381">
    <property type="entry name" value="HTH_3"/>
    <property type="match status" value="1"/>
</dbReference>
<gene>
    <name evidence="2" type="ORF">SAMN04488029_3403</name>
</gene>
<dbReference type="AlphaFoldDB" id="A0A1W2GLY7"/>
<organism evidence="2 3">
    <name type="scientific">Reichenbachiella faecimaris</name>
    <dbReference type="NCBI Taxonomy" id="692418"/>
    <lineage>
        <taxon>Bacteria</taxon>
        <taxon>Pseudomonadati</taxon>
        <taxon>Bacteroidota</taxon>
        <taxon>Cytophagia</taxon>
        <taxon>Cytophagales</taxon>
        <taxon>Reichenbachiellaceae</taxon>
        <taxon>Reichenbachiella</taxon>
    </lineage>
</organism>
<dbReference type="InterPro" id="IPR010982">
    <property type="entry name" value="Lambda_DNA-bd_dom_sf"/>
</dbReference>
<feature type="domain" description="HTH cro/C1-type" evidence="1">
    <location>
        <begin position="21"/>
        <end position="75"/>
    </location>
</feature>
<dbReference type="PROSITE" id="PS50943">
    <property type="entry name" value="HTH_CROC1"/>
    <property type="match status" value="1"/>
</dbReference>